<feature type="region of interest" description="Disordered" evidence="1">
    <location>
        <begin position="209"/>
        <end position="243"/>
    </location>
</feature>
<feature type="domain" description="C-type lectin" evidence="2">
    <location>
        <begin position="68"/>
        <end position="186"/>
    </location>
</feature>
<sequence>MHDSRTMTYSNWHPDQGPNRHGFFFGDIQDCAMIRSDDHFRWHDGPCNAGPAFHYSFICQYDQNTWEFGDICIQVHYSTKDWDDARAYCRKLGGDLLEVRSSEMQLFVQNHLKATGKKPAGYWIGATDRHHEDRWEWLNGDKTMRFSNWEKGQGPGQSGFFFSDGSLEDCAMMRPDAGYKWHDGPCAGGFAFHYDFLCQFPSPATVVTPTPTTSSTTMPTDTSAPTSPVTSSVKSTTVTSAPVTTKASTALPTTTSTAKPTTTTDAVGVIIGG</sequence>
<dbReference type="InterPro" id="IPR050111">
    <property type="entry name" value="C-type_lectin/snaclec_domain"/>
</dbReference>
<dbReference type="InterPro" id="IPR016186">
    <property type="entry name" value="C-type_lectin-like/link_sf"/>
</dbReference>
<dbReference type="Gene3D" id="3.10.100.10">
    <property type="entry name" value="Mannose-Binding Protein A, subunit A"/>
    <property type="match status" value="2"/>
</dbReference>
<dbReference type="InterPro" id="IPR001304">
    <property type="entry name" value="C-type_lectin-like"/>
</dbReference>
<evidence type="ECO:0000256" key="1">
    <source>
        <dbReference type="SAM" id="MobiDB-lite"/>
    </source>
</evidence>
<dbReference type="EMBL" id="VSWD01000004">
    <property type="protein sequence ID" value="KAK3104675.1"/>
    <property type="molecule type" value="Genomic_DNA"/>
</dbReference>
<dbReference type="SMART" id="SM00034">
    <property type="entry name" value="CLECT"/>
    <property type="match status" value="1"/>
</dbReference>
<comment type="caution">
    <text evidence="3">The sequence shown here is derived from an EMBL/GenBank/DDBJ whole genome shotgun (WGS) entry which is preliminary data.</text>
</comment>
<accession>A0AA88YGZ4</accession>
<keyword evidence="4" id="KW-1185">Reference proteome</keyword>
<dbReference type="PROSITE" id="PS50041">
    <property type="entry name" value="C_TYPE_LECTIN_2"/>
    <property type="match status" value="1"/>
</dbReference>
<evidence type="ECO:0000313" key="4">
    <source>
        <dbReference type="Proteomes" id="UP001186944"/>
    </source>
</evidence>
<proteinExistence type="predicted"/>
<evidence type="ECO:0000259" key="2">
    <source>
        <dbReference type="PROSITE" id="PS50041"/>
    </source>
</evidence>
<dbReference type="Pfam" id="PF00059">
    <property type="entry name" value="Lectin_C"/>
    <property type="match status" value="1"/>
</dbReference>
<protein>
    <recommendedName>
        <fullName evidence="2">C-type lectin domain-containing protein</fullName>
    </recommendedName>
</protein>
<dbReference type="SUPFAM" id="SSF56436">
    <property type="entry name" value="C-type lectin-like"/>
    <property type="match status" value="2"/>
</dbReference>
<reference evidence="3" key="1">
    <citation type="submission" date="2019-08" db="EMBL/GenBank/DDBJ databases">
        <title>The improved chromosome-level genome for the pearl oyster Pinctada fucata martensii using PacBio sequencing and Hi-C.</title>
        <authorList>
            <person name="Zheng Z."/>
        </authorList>
    </citation>
    <scope>NUCLEOTIDE SEQUENCE</scope>
    <source>
        <strain evidence="3">ZZ-2019</strain>
        <tissue evidence="3">Adductor muscle</tissue>
    </source>
</reference>
<dbReference type="Proteomes" id="UP001186944">
    <property type="component" value="Unassembled WGS sequence"/>
</dbReference>
<organism evidence="3 4">
    <name type="scientific">Pinctada imbricata</name>
    <name type="common">Atlantic pearl-oyster</name>
    <name type="synonym">Pinctada martensii</name>
    <dbReference type="NCBI Taxonomy" id="66713"/>
    <lineage>
        <taxon>Eukaryota</taxon>
        <taxon>Metazoa</taxon>
        <taxon>Spiralia</taxon>
        <taxon>Lophotrochozoa</taxon>
        <taxon>Mollusca</taxon>
        <taxon>Bivalvia</taxon>
        <taxon>Autobranchia</taxon>
        <taxon>Pteriomorphia</taxon>
        <taxon>Pterioida</taxon>
        <taxon>Pterioidea</taxon>
        <taxon>Pteriidae</taxon>
        <taxon>Pinctada</taxon>
    </lineage>
</organism>
<dbReference type="AlphaFoldDB" id="A0AA88YGZ4"/>
<gene>
    <name evidence="3" type="ORF">FSP39_007549</name>
</gene>
<evidence type="ECO:0000313" key="3">
    <source>
        <dbReference type="EMBL" id="KAK3104675.1"/>
    </source>
</evidence>
<dbReference type="InterPro" id="IPR016187">
    <property type="entry name" value="CTDL_fold"/>
</dbReference>
<dbReference type="CDD" id="cd00037">
    <property type="entry name" value="CLECT"/>
    <property type="match status" value="2"/>
</dbReference>
<dbReference type="PANTHER" id="PTHR22803">
    <property type="entry name" value="MANNOSE, PHOSPHOLIPASE, LECTIN RECEPTOR RELATED"/>
    <property type="match status" value="1"/>
</dbReference>
<name>A0AA88YGZ4_PINIB</name>